<dbReference type="STRING" id="43700.ENSMALP00000002413"/>
<dbReference type="AlphaFoldDB" id="A0A3Q3IE99"/>
<reference evidence="1" key="1">
    <citation type="submission" date="2025-08" db="UniProtKB">
        <authorList>
            <consortium name="Ensembl"/>
        </authorList>
    </citation>
    <scope>IDENTIFICATION</scope>
</reference>
<protein>
    <recommendedName>
        <fullName evidence="3">Tc1-like transposase DDE domain-containing protein</fullName>
    </recommendedName>
</protein>
<reference evidence="1" key="2">
    <citation type="submission" date="2025-09" db="UniProtKB">
        <authorList>
            <consortium name="Ensembl"/>
        </authorList>
    </citation>
    <scope>IDENTIFICATION</scope>
</reference>
<keyword evidence="2" id="KW-1185">Reference proteome</keyword>
<evidence type="ECO:0000313" key="2">
    <source>
        <dbReference type="Proteomes" id="UP000261600"/>
    </source>
</evidence>
<organism evidence="1 2">
    <name type="scientific">Monopterus albus</name>
    <name type="common">Swamp eel</name>
    <dbReference type="NCBI Taxonomy" id="43700"/>
    <lineage>
        <taxon>Eukaryota</taxon>
        <taxon>Metazoa</taxon>
        <taxon>Chordata</taxon>
        <taxon>Craniata</taxon>
        <taxon>Vertebrata</taxon>
        <taxon>Euteleostomi</taxon>
        <taxon>Actinopterygii</taxon>
        <taxon>Neopterygii</taxon>
        <taxon>Teleostei</taxon>
        <taxon>Neoteleostei</taxon>
        <taxon>Acanthomorphata</taxon>
        <taxon>Anabantaria</taxon>
        <taxon>Synbranchiformes</taxon>
        <taxon>Synbranchidae</taxon>
        <taxon>Monopterus</taxon>
    </lineage>
</organism>
<dbReference type="Gene3D" id="3.30.420.10">
    <property type="entry name" value="Ribonuclease H-like superfamily/Ribonuclease H"/>
    <property type="match status" value="1"/>
</dbReference>
<accession>A0A3Q3IE99</accession>
<dbReference type="GO" id="GO:0003676">
    <property type="term" value="F:nucleic acid binding"/>
    <property type="evidence" value="ECO:0007669"/>
    <property type="project" value="InterPro"/>
</dbReference>
<evidence type="ECO:0008006" key="3">
    <source>
        <dbReference type="Google" id="ProtNLM"/>
    </source>
</evidence>
<proteinExistence type="predicted"/>
<sequence length="121" mass="14078">MRSRKRLKKRMVAAQPNKLHGSTVKHGWGNLLIWRCMSTNGVGELYCTSSIINLQMYYNLNLLSLHTLGHQHFQHDNDSRHSSKVTAAFLRKNKVEVLQWPIISPNLRLTECVWGILKKRK</sequence>
<evidence type="ECO:0000313" key="1">
    <source>
        <dbReference type="Ensembl" id="ENSMALP00000002413.1"/>
    </source>
</evidence>
<dbReference type="Proteomes" id="UP000261600">
    <property type="component" value="Unplaced"/>
</dbReference>
<dbReference type="Ensembl" id="ENSMALT00000002477.1">
    <property type="protein sequence ID" value="ENSMALP00000002413.1"/>
    <property type="gene ID" value="ENSMALG00000001813.1"/>
</dbReference>
<dbReference type="InterPro" id="IPR036397">
    <property type="entry name" value="RNaseH_sf"/>
</dbReference>
<name>A0A3Q3IE99_MONAL</name>